<evidence type="ECO:0000313" key="1">
    <source>
        <dbReference type="EMBL" id="KMW69584.1"/>
    </source>
</evidence>
<sequence length="52" mass="6174">SCSRDSKYTFCARDHKTSEYKCEICLKRGEIYQYTLLKCFNCKQKHASNSKE</sequence>
<organism evidence="1">
    <name type="scientific">Ajellomyces dermatitidis (strain ATCC 18188 / CBS 674.68)</name>
    <name type="common">Blastomyces dermatitidis</name>
    <dbReference type="NCBI Taxonomy" id="653446"/>
    <lineage>
        <taxon>Eukaryota</taxon>
        <taxon>Fungi</taxon>
        <taxon>Dikarya</taxon>
        <taxon>Ascomycota</taxon>
        <taxon>Pezizomycotina</taxon>
        <taxon>Eurotiomycetes</taxon>
        <taxon>Eurotiomycetidae</taxon>
        <taxon>Onygenales</taxon>
        <taxon>Ajellomycetaceae</taxon>
        <taxon>Blastomyces</taxon>
    </lineage>
</organism>
<dbReference type="Proteomes" id="UP000007802">
    <property type="component" value="Unassembled WGS sequence"/>
</dbReference>
<proteinExistence type="predicted"/>
<name>A0A0J9HK58_AJEDA</name>
<feature type="non-terminal residue" evidence="1">
    <location>
        <position position="1"/>
    </location>
</feature>
<dbReference type="EMBL" id="GG750444">
    <property type="protein sequence ID" value="KMW69584.1"/>
    <property type="molecule type" value="Genomic_DNA"/>
</dbReference>
<gene>
    <name evidence="1" type="ORF">BDDG_13726</name>
</gene>
<accession>A0A0J9HK58</accession>
<dbReference type="AlphaFoldDB" id="A0A0J9HK58"/>
<protein>
    <submittedName>
        <fullName evidence="1">Uncharacterized protein</fullName>
    </submittedName>
</protein>
<feature type="non-terminal residue" evidence="1">
    <location>
        <position position="52"/>
    </location>
</feature>
<reference evidence="1" key="1">
    <citation type="submission" date="2010-03" db="EMBL/GenBank/DDBJ databases">
        <title>Annotation of Blastomyces dermatitidis strain ATCC 18188.</title>
        <authorList>
            <consortium name="The Broad Institute Genome Sequencing Platform"/>
            <consortium name="Broad Institute Genome Sequencing Center for Infectious Disease."/>
            <person name="Cuomo C."/>
            <person name="Klein B."/>
            <person name="Sullivan T."/>
            <person name="Heitman J."/>
            <person name="Young S."/>
            <person name="Zeng Q."/>
            <person name="Gargeya S."/>
            <person name="Alvarado L."/>
            <person name="Berlin A.M."/>
            <person name="Chapman S.B."/>
            <person name="Chen Z."/>
            <person name="Freedman E."/>
            <person name="Gellesch M."/>
            <person name="Goldberg J."/>
            <person name="Griggs A."/>
            <person name="Gujja S."/>
            <person name="Heilman E."/>
            <person name="Heiman D."/>
            <person name="Howarth C."/>
            <person name="Mehta T."/>
            <person name="Neiman D."/>
            <person name="Pearson M."/>
            <person name="Roberts A."/>
            <person name="Saif S."/>
            <person name="Shea T."/>
            <person name="Shenoy N."/>
            <person name="Sisk P."/>
            <person name="Stolte C."/>
            <person name="Sykes S."/>
            <person name="White J."/>
            <person name="Yandava C."/>
            <person name="Haas B."/>
            <person name="Nusbaum C."/>
            <person name="Birren B."/>
        </authorList>
    </citation>
    <scope>NUCLEOTIDE SEQUENCE</scope>
    <source>
        <strain evidence="1">ATCC 18188</strain>
    </source>
</reference>